<dbReference type="GO" id="GO:0003677">
    <property type="term" value="F:DNA binding"/>
    <property type="evidence" value="ECO:0007669"/>
    <property type="project" value="UniProtKB-KW"/>
</dbReference>
<keyword evidence="6" id="KW-1185">Reference proteome</keyword>
<dbReference type="InterPro" id="IPR059106">
    <property type="entry name" value="WHD_MalT"/>
</dbReference>
<proteinExistence type="predicted"/>
<name>A0A371NRM2_9MICO</name>
<evidence type="ECO:0000256" key="1">
    <source>
        <dbReference type="ARBA" id="ARBA00023015"/>
    </source>
</evidence>
<dbReference type="SUPFAM" id="SSF52540">
    <property type="entry name" value="P-loop containing nucleoside triphosphate hydrolases"/>
    <property type="match status" value="1"/>
</dbReference>
<dbReference type="InterPro" id="IPR027417">
    <property type="entry name" value="P-loop_NTPase"/>
</dbReference>
<dbReference type="PROSITE" id="PS50043">
    <property type="entry name" value="HTH_LUXR_2"/>
    <property type="match status" value="1"/>
</dbReference>
<dbReference type="GO" id="GO:0006355">
    <property type="term" value="P:regulation of DNA-templated transcription"/>
    <property type="evidence" value="ECO:0007669"/>
    <property type="project" value="InterPro"/>
</dbReference>
<accession>A0A371NRM2</accession>
<dbReference type="InterPro" id="IPR041664">
    <property type="entry name" value="AAA_16"/>
</dbReference>
<dbReference type="Pfam" id="PF13191">
    <property type="entry name" value="AAA_16"/>
    <property type="match status" value="1"/>
</dbReference>
<dbReference type="CDD" id="cd06170">
    <property type="entry name" value="LuxR_C_like"/>
    <property type="match status" value="1"/>
</dbReference>
<gene>
    <name evidence="5" type="ORF">DY023_13010</name>
</gene>
<dbReference type="PANTHER" id="PTHR44688:SF16">
    <property type="entry name" value="DNA-BINDING TRANSCRIPTIONAL ACTIVATOR DEVR_DOSR"/>
    <property type="match status" value="1"/>
</dbReference>
<protein>
    <submittedName>
        <fullName evidence="5">LuxR family transcriptional regulator</fullName>
    </submittedName>
</protein>
<evidence type="ECO:0000313" key="6">
    <source>
        <dbReference type="Proteomes" id="UP000262172"/>
    </source>
</evidence>
<evidence type="ECO:0000259" key="4">
    <source>
        <dbReference type="PROSITE" id="PS50043"/>
    </source>
</evidence>
<feature type="domain" description="HTH luxR-type" evidence="4">
    <location>
        <begin position="668"/>
        <end position="733"/>
    </location>
</feature>
<dbReference type="SUPFAM" id="SSF48452">
    <property type="entry name" value="TPR-like"/>
    <property type="match status" value="1"/>
</dbReference>
<dbReference type="InterPro" id="IPR000792">
    <property type="entry name" value="Tscrpt_reg_LuxR_C"/>
</dbReference>
<keyword evidence="1" id="KW-0805">Transcription regulation</keyword>
<keyword evidence="2" id="KW-0238">DNA-binding</keyword>
<dbReference type="RefSeq" id="WP_116242764.1">
    <property type="nucleotide sequence ID" value="NZ_QUAB01000045.1"/>
</dbReference>
<dbReference type="Proteomes" id="UP000262172">
    <property type="component" value="Unassembled WGS sequence"/>
</dbReference>
<dbReference type="OrthoDB" id="134985at2"/>
<keyword evidence="3" id="KW-0804">Transcription</keyword>
<evidence type="ECO:0000313" key="5">
    <source>
        <dbReference type="EMBL" id="REJ04826.1"/>
    </source>
</evidence>
<evidence type="ECO:0000256" key="3">
    <source>
        <dbReference type="ARBA" id="ARBA00023163"/>
    </source>
</evidence>
<dbReference type="SUPFAM" id="SSF46894">
    <property type="entry name" value="C-terminal effector domain of the bipartite response regulators"/>
    <property type="match status" value="1"/>
</dbReference>
<dbReference type="EMBL" id="QUAB01000045">
    <property type="protein sequence ID" value="REJ04826.1"/>
    <property type="molecule type" value="Genomic_DNA"/>
</dbReference>
<evidence type="ECO:0000256" key="2">
    <source>
        <dbReference type="ARBA" id="ARBA00023125"/>
    </source>
</evidence>
<dbReference type="Pfam" id="PF00196">
    <property type="entry name" value="GerE"/>
    <property type="match status" value="1"/>
</dbReference>
<reference evidence="5 6" key="1">
    <citation type="submission" date="2018-08" db="EMBL/GenBank/DDBJ databases">
        <title>Isolation, diversity and antifungal activity of Actinobacteria from cow dung.</title>
        <authorList>
            <person name="Ling L."/>
        </authorList>
    </citation>
    <scope>NUCLEOTIDE SEQUENCE [LARGE SCALE GENOMIC DNA]</scope>
    <source>
        <strain evidence="5 6">NEAU-LLE</strain>
    </source>
</reference>
<organism evidence="5 6">
    <name type="scientific">Microbacterium bovistercoris</name>
    <dbReference type="NCBI Taxonomy" id="2293570"/>
    <lineage>
        <taxon>Bacteria</taxon>
        <taxon>Bacillati</taxon>
        <taxon>Actinomycetota</taxon>
        <taxon>Actinomycetes</taxon>
        <taxon>Micrococcales</taxon>
        <taxon>Microbacteriaceae</taxon>
        <taxon>Microbacterium</taxon>
    </lineage>
</organism>
<dbReference type="InterPro" id="IPR036388">
    <property type="entry name" value="WH-like_DNA-bd_sf"/>
</dbReference>
<dbReference type="Gene3D" id="1.25.40.10">
    <property type="entry name" value="Tetratricopeptide repeat domain"/>
    <property type="match status" value="1"/>
</dbReference>
<dbReference type="AlphaFoldDB" id="A0A371NRM2"/>
<dbReference type="Gene3D" id="1.10.10.10">
    <property type="entry name" value="Winged helix-like DNA-binding domain superfamily/Winged helix DNA-binding domain"/>
    <property type="match status" value="1"/>
</dbReference>
<comment type="caution">
    <text evidence="5">The sequence shown here is derived from an EMBL/GenBank/DDBJ whole genome shotgun (WGS) entry which is preliminary data.</text>
</comment>
<dbReference type="InterPro" id="IPR011990">
    <property type="entry name" value="TPR-like_helical_dom_sf"/>
</dbReference>
<dbReference type="PANTHER" id="PTHR44688">
    <property type="entry name" value="DNA-BINDING TRANSCRIPTIONAL ACTIVATOR DEVR_DOSR"/>
    <property type="match status" value="1"/>
</dbReference>
<dbReference type="SMART" id="SM00421">
    <property type="entry name" value="HTH_LUXR"/>
    <property type="match status" value="1"/>
</dbReference>
<dbReference type="InterPro" id="IPR016032">
    <property type="entry name" value="Sig_transdc_resp-reg_C-effctor"/>
</dbReference>
<sequence length="736" mass="79232">MDGGSSLRAADDVDAEILGRRGAVSRRSIIERSLSAAAFVVVTAPAGYGKSTLLREWAELDPRRPIVVSLGPFDNDPLALLASLAAAFAARMPGVGAFATLATQPASGPAVLGRLAPRLAATIAEVAEPFILLIDDLHEAATPSCQDVLEVALSRIPAGSQVVLAGRRPQPFLARIQPTGEVLHIGASHLRMDGEDARTVFDALASHGLTDDALSVLLERTEGWPTAIALAAIAAREGGDPLSILGDDRPVSEYLHRACFDRLGPDDQAFLRRTAILPEVFPECCDAVLGAQGSKGTLRALEDHGLFLTPLDAPRGAYRYHQLFREFLLDELSRVEPERKARLHLAAAEWYESAGMPSEAIDQLLSAGERERSVRMVAERAQSAYQAGQIAALERWMSALGEKAIRSYPPLLVLAGLRAVLDGNAPEADRWANIIEQTEDDAPAERGLPTYASGRAMLRAIMCRNGVASAARSAAYAVSCESPSSSWRDQALHLHGWMRQLSGDLPGAVAAYKECTRQAIAFGNYDSVLLAESELAVIALDAGSVAEAERHAEEAMAVIEAGGLHGYQTTCLALAVGARIALRRQDPQRAEQLLVRAMRDRGQSTYVTPIFAVKVRVELCRVFMMLGNSTTAAYLLDEIDDLLRIRPDLGTLPVVVAELRHSLDRSRALLGGSPLTPAEQRLLPYLQTHLTIAEIGTRLFVSRNTVSSQVASIYRKLDVTTRSEAVDRATEIGILG</sequence>
<dbReference type="Pfam" id="PF25873">
    <property type="entry name" value="WHD_MalT"/>
    <property type="match status" value="1"/>
</dbReference>